<keyword evidence="7" id="KW-0418">Kinase</keyword>
<evidence type="ECO:0000256" key="2">
    <source>
        <dbReference type="ARBA" id="ARBA00012438"/>
    </source>
</evidence>
<dbReference type="AlphaFoldDB" id="A0A7X9FU50"/>
<gene>
    <name evidence="7" type="ORF">GYA55_12210</name>
</gene>
<dbReference type="SMART" id="SM00388">
    <property type="entry name" value="HisKA"/>
    <property type="match status" value="1"/>
</dbReference>
<dbReference type="Proteomes" id="UP000524246">
    <property type="component" value="Unassembled WGS sequence"/>
</dbReference>
<dbReference type="Pfam" id="PF02518">
    <property type="entry name" value="HATPase_c"/>
    <property type="match status" value="1"/>
</dbReference>
<dbReference type="InterPro" id="IPR005467">
    <property type="entry name" value="His_kinase_dom"/>
</dbReference>
<dbReference type="PANTHER" id="PTHR43547:SF2">
    <property type="entry name" value="HYBRID SIGNAL TRANSDUCTION HISTIDINE KINASE C"/>
    <property type="match status" value="1"/>
</dbReference>
<proteinExistence type="predicted"/>
<dbReference type="CDD" id="cd00082">
    <property type="entry name" value="HisKA"/>
    <property type="match status" value="1"/>
</dbReference>
<dbReference type="Pfam" id="PF00072">
    <property type="entry name" value="Response_reg"/>
    <property type="match status" value="1"/>
</dbReference>
<dbReference type="InterPro" id="IPR003594">
    <property type="entry name" value="HATPase_dom"/>
</dbReference>
<dbReference type="SUPFAM" id="SSF47384">
    <property type="entry name" value="Homodimeric domain of signal transducing histidine kinase"/>
    <property type="match status" value="1"/>
</dbReference>
<dbReference type="PROSITE" id="PS50110">
    <property type="entry name" value="RESPONSE_REGULATORY"/>
    <property type="match status" value="1"/>
</dbReference>
<keyword evidence="7" id="KW-0808">Transferase</keyword>
<dbReference type="PRINTS" id="PR00344">
    <property type="entry name" value="BCTRLSENSOR"/>
</dbReference>
<dbReference type="PROSITE" id="PS50109">
    <property type="entry name" value="HIS_KIN"/>
    <property type="match status" value="1"/>
</dbReference>
<evidence type="ECO:0000256" key="1">
    <source>
        <dbReference type="ARBA" id="ARBA00000085"/>
    </source>
</evidence>
<dbReference type="InterPro" id="IPR003661">
    <property type="entry name" value="HisK_dim/P_dom"/>
</dbReference>
<dbReference type="Gene3D" id="3.30.565.10">
    <property type="entry name" value="Histidine kinase-like ATPase, C-terminal domain"/>
    <property type="match status" value="1"/>
</dbReference>
<dbReference type="SUPFAM" id="SSF52172">
    <property type="entry name" value="CheY-like"/>
    <property type="match status" value="1"/>
</dbReference>
<protein>
    <recommendedName>
        <fullName evidence="2">histidine kinase</fullName>
        <ecNumber evidence="2">2.7.13.3</ecNumber>
    </recommendedName>
</protein>
<evidence type="ECO:0000256" key="4">
    <source>
        <dbReference type="PROSITE-ProRule" id="PRU00169"/>
    </source>
</evidence>
<evidence type="ECO:0000313" key="7">
    <source>
        <dbReference type="EMBL" id="NMC63918.1"/>
    </source>
</evidence>
<dbReference type="EMBL" id="JAAZON010000553">
    <property type="protein sequence ID" value="NMC63918.1"/>
    <property type="molecule type" value="Genomic_DNA"/>
</dbReference>
<evidence type="ECO:0000256" key="3">
    <source>
        <dbReference type="ARBA" id="ARBA00022553"/>
    </source>
</evidence>
<dbReference type="InterPro" id="IPR001789">
    <property type="entry name" value="Sig_transdc_resp-reg_receiver"/>
</dbReference>
<dbReference type="GO" id="GO:0000155">
    <property type="term" value="F:phosphorelay sensor kinase activity"/>
    <property type="evidence" value="ECO:0007669"/>
    <property type="project" value="InterPro"/>
</dbReference>
<feature type="modified residue" description="4-aspartylphosphate" evidence="4">
    <location>
        <position position="60"/>
    </location>
</feature>
<dbReference type="Pfam" id="PF00512">
    <property type="entry name" value="HisKA"/>
    <property type="match status" value="1"/>
</dbReference>
<dbReference type="InterPro" id="IPR036890">
    <property type="entry name" value="HATPase_C_sf"/>
</dbReference>
<name>A0A7X9FU50_9DELT</name>
<organism evidence="7 8">
    <name type="scientific">SAR324 cluster bacterium</name>
    <dbReference type="NCBI Taxonomy" id="2024889"/>
    <lineage>
        <taxon>Bacteria</taxon>
        <taxon>Deltaproteobacteria</taxon>
        <taxon>SAR324 cluster</taxon>
    </lineage>
</organism>
<dbReference type="InterPro" id="IPR036097">
    <property type="entry name" value="HisK_dim/P_sf"/>
</dbReference>
<dbReference type="PANTHER" id="PTHR43547">
    <property type="entry name" value="TWO-COMPONENT HISTIDINE KINASE"/>
    <property type="match status" value="1"/>
</dbReference>
<dbReference type="SMART" id="SM00448">
    <property type="entry name" value="REC"/>
    <property type="match status" value="1"/>
</dbReference>
<dbReference type="InterPro" id="IPR011006">
    <property type="entry name" value="CheY-like_superfamily"/>
</dbReference>
<evidence type="ECO:0000259" key="5">
    <source>
        <dbReference type="PROSITE" id="PS50109"/>
    </source>
</evidence>
<dbReference type="SUPFAM" id="SSF55874">
    <property type="entry name" value="ATPase domain of HSP90 chaperone/DNA topoisomerase II/histidine kinase"/>
    <property type="match status" value="1"/>
</dbReference>
<keyword evidence="3 4" id="KW-0597">Phosphoprotein</keyword>
<evidence type="ECO:0000259" key="6">
    <source>
        <dbReference type="PROSITE" id="PS50110"/>
    </source>
</evidence>
<evidence type="ECO:0000313" key="8">
    <source>
        <dbReference type="Proteomes" id="UP000524246"/>
    </source>
</evidence>
<dbReference type="Gene3D" id="1.10.287.130">
    <property type="match status" value="1"/>
</dbReference>
<sequence>MVQQHSDEKPSILVVDDNPLIVNVVSSLLKSLEFEVFSSENGKHALEILEKHAVDVIICDIMMPQMDGYQLHNEVRNRPEYSHIPFLFLTALGEEQDIYQGKELGADDYLVKPFDPKELISVVKGKVARSRKLKDLSEERFEQYRKRIIHTLSHEFRTPLVAINTGAELLLEQKQSSIDDKTVNLLEAIQRGGQRLERLVNDFMVLQQIEAGIPANMFASKKRICLLGRVAELALATAEDVLKREGFELYFENLAKDLKIEVYEPHILDVLDRIIHNARKFSPERKCIEVCVFKLEDEGIIEVRDKGIGIDPERIKEAIGVFGQLDRDKIEQQGSGLGLAICSRLLKINKGRLEFEKREGGGSKILVALPILKSH</sequence>
<dbReference type="EC" id="2.7.13.3" evidence="2"/>
<dbReference type="InterPro" id="IPR004358">
    <property type="entry name" value="Sig_transdc_His_kin-like_C"/>
</dbReference>
<reference evidence="7 8" key="1">
    <citation type="journal article" date="2020" name="Biotechnol. Biofuels">
        <title>New insights from the biogas microbiome by comprehensive genome-resolved metagenomics of nearly 1600 species originating from multiple anaerobic digesters.</title>
        <authorList>
            <person name="Campanaro S."/>
            <person name="Treu L."/>
            <person name="Rodriguez-R L.M."/>
            <person name="Kovalovszki A."/>
            <person name="Ziels R.M."/>
            <person name="Maus I."/>
            <person name="Zhu X."/>
            <person name="Kougias P.G."/>
            <person name="Basile A."/>
            <person name="Luo G."/>
            <person name="Schluter A."/>
            <person name="Konstantinidis K.T."/>
            <person name="Angelidaki I."/>
        </authorList>
    </citation>
    <scope>NUCLEOTIDE SEQUENCE [LARGE SCALE GENOMIC DNA]</scope>
    <source>
        <strain evidence="7">AS27yjCOA_65</strain>
    </source>
</reference>
<dbReference type="Gene3D" id="3.40.50.2300">
    <property type="match status" value="1"/>
</dbReference>
<comment type="catalytic activity">
    <reaction evidence="1">
        <text>ATP + protein L-histidine = ADP + protein N-phospho-L-histidine.</text>
        <dbReference type="EC" id="2.7.13.3"/>
    </reaction>
</comment>
<feature type="domain" description="Histidine kinase" evidence="5">
    <location>
        <begin position="151"/>
        <end position="373"/>
    </location>
</feature>
<feature type="domain" description="Response regulatory" evidence="6">
    <location>
        <begin position="11"/>
        <end position="127"/>
    </location>
</feature>
<accession>A0A7X9FU50</accession>
<comment type="caution">
    <text evidence="7">The sequence shown here is derived from an EMBL/GenBank/DDBJ whole genome shotgun (WGS) entry which is preliminary data.</text>
</comment>
<dbReference type="SMART" id="SM00387">
    <property type="entry name" value="HATPase_c"/>
    <property type="match status" value="1"/>
</dbReference>
<dbReference type="CDD" id="cd17574">
    <property type="entry name" value="REC_OmpR"/>
    <property type="match status" value="1"/>
</dbReference>